<proteinExistence type="predicted"/>
<reference evidence="2" key="1">
    <citation type="submission" date="2021-01" db="EMBL/GenBank/DDBJ databases">
        <title>Whole genome shotgun sequence of Actinoplanes rishiriensis NBRC 108556.</title>
        <authorList>
            <person name="Komaki H."/>
            <person name="Tamura T."/>
        </authorList>
    </citation>
    <scope>NUCLEOTIDE SEQUENCE</scope>
    <source>
        <strain evidence="2">NBRC 108556</strain>
    </source>
</reference>
<dbReference type="AlphaFoldDB" id="A0A919K3K4"/>
<feature type="region of interest" description="Disordered" evidence="1">
    <location>
        <begin position="49"/>
        <end position="75"/>
    </location>
</feature>
<dbReference type="EMBL" id="BOMV01000081">
    <property type="protein sequence ID" value="GIF00262.1"/>
    <property type="molecule type" value="Genomic_DNA"/>
</dbReference>
<evidence type="ECO:0000313" key="3">
    <source>
        <dbReference type="Proteomes" id="UP000636960"/>
    </source>
</evidence>
<evidence type="ECO:0000256" key="1">
    <source>
        <dbReference type="SAM" id="MobiDB-lite"/>
    </source>
</evidence>
<name>A0A919K3K4_9ACTN</name>
<comment type="caution">
    <text evidence="2">The sequence shown here is derived from an EMBL/GenBank/DDBJ whole genome shotgun (WGS) entry which is preliminary data.</text>
</comment>
<organism evidence="2 3">
    <name type="scientific">Paractinoplanes rishiriensis</name>
    <dbReference type="NCBI Taxonomy" id="1050105"/>
    <lineage>
        <taxon>Bacteria</taxon>
        <taxon>Bacillati</taxon>
        <taxon>Actinomycetota</taxon>
        <taxon>Actinomycetes</taxon>
        <taxon>Micromonosporales</taxon>
        <taxon>Micromonosporaceae</taxon>
        <taxon>Paractinoplanes</taxon>
    </lineage>
</organism>
<gene>
    <name evidence="2" type="ORF">Ari01nite_77260</name>
</gene>
<accession>A0A919K3K4</accession>
<keyword evidence="3" id="KW-1185">Reference proteome</keyword>
<sequence length="164" mass="16132">MQKARSARPGLFRWYAVNHAYPELMHRLRAAAVFVLLCALVAACGADHPAPSEVPTGSAPSAGGPSGAGAGVADEPPGMIACARLAESIEDGSLMTPGVVDGVLAASETADAPVADSADRLKRAYDAALAAAGNADEPDAVAAVSAAASEMSDVCGDSGLGTAG</sequence>
<protein>
    <submittedName>
        <fullName evidence="2">Uncharacterized protein</fullName>
    </submittedName>
</protein>
<evidence type="ECO:0000313" key="2">
    <source>
        <dbReference type="EMBL" id="GIF00262.1"/>
    </source>
</evidence>
<dbReference type="Proteomes" id="UP000636960">
    <property type="component" value="Unassembled WGS sequence"/>
</dbReference>